<keyword evidence="12" id="KW-1185">Reference proteome</keyword>
<evidence type="ECO:0000256" key="9">
    <source>
        <dbReference type="ARBA" id="ARBA00023224"/>
    </source>
</evidence>
<dbReference type="GeneID" id="64603820"/>
<evidence type="ECO:0000256" key="3">
    <source>
        <dbReference type="ARBA" id="ARBA00022507"/>
    </source>
</evidence>
<dbReference type="Proteomes" id="UP000719766">
    <property type="component" value="Unassembled WGS sequence"/>
</dbReference>
<evidence type="ECO:0000256" key="1">
    <source>
        <dbReference type="ARBA" id="ARBA00004141"/>
    </source>
</evidence>
<evidence type="ECO:0000256" key="2">
    <source>
        <dbReference type="ARBA" id="ARBA00011085"/>
    </source>
</evidence>
<dbReference type="EMBL" id="JABBWE010000017">
    <property type="protein sequence ID" value="KAG1796942.1"/>
    <property type="molecule type" value="Genomic_DNA"/>
</dbReference>
<feature type="transmembrane region" description="Helical" evidence="10">
    <location>
        <begin position="187"/>
        <end position="216"/>
    </location>
</feature>
<keyword evidence="7 10" id="KW-0472">Membrane</keyword>
<comment type="subcellular location">
    <subcellularLocation>
        <location evidence="1">Membrane</location>
        <topology evidence="1">Multi-pass membrane protein</topology>
    </subcellularLocation>
</comment>
<organism evidence="11 12">
    <name type="scientific">Suillus plorans</name>
    <dbReference type="NCBI Taxonomy" id="116603"/>
    <lineage>
        <taxon>Eukaryota</taxon>
        <taxon>Fungi</taxon>
        <taxon>Dikarya</taxon>
        <taxon>Basidiomycota</taxon>
        <taxon>Agaricomycotina</taxon>
        <taxon>Agaricomycetes</taxon>
        <taxon>Agaricomycetidae</taxon>
        <taxon>Boletales</taxon>
        <taxon>Suillineae</taxon>
        <taxon>Suillaceae</taxon>
        <taxon>Suillus</taxon>
    </lineage>
</organism>
<protein>
    <submittedName>
        <fullName evidence="11">Pheromone A receptor-domain-containing protein</fullName>
    </submittedName>
</protein>
<dbReference type="AlphaFoldDB" id="A0A9P7DKA7"/>
<keyword evidence="6" id="KW-0297">G-protein coupled receptor</keyword>
<dbReference type="PANTHER" id="PTHR28097">
    <property type="entry name" value="PHEROMONE A FACTOR RECEPTOR"/>
    <property type="match status" value="1"/>
</dbReference>
<evidence type="ECO:0000313" key="12">
    <source>
        <dbReference type="Proteomes" id="UP000719766"/>
    </source>
</evidence>
<dbReference type="GO" id="GO:0000750">
    <property type="term" value="P:pheromone-dependent signal transduction involved in conjugation with cellular fusion"/>
    <property type="evidence" value="ECO:0007669"/>
    <property type="project" value="TreeGrafter"/>
</dbReference>
<dbReference type="CDD" id="cd14966">
    <property type="entry name" value="7tmD_STE3"/>
    <property type="match status" value="1"/>
</dbReference>
<sequence>MQQAITEICIPFLSPQISFIIEMQTEIPVLSFISAALVLFPLPWYCRAGNIAAMSIGMWLFVVNTINAIDALQWTEAYQIPFLFWCDISECFDIGSIRELTIPVASALVTAVNVAIPAACLCICIHLERMASFCQTSASVTKRRRILLECVMCFGVPLVYAALHIIVQPRRFDVYENFGCRSAIYPTVVALFVVWIPPLALSFLTIVFCGITWRHFLLHGVQFSRTRPFSSLTSGAYIRLVSMAVSEVICTIAATVVAMSFNLSSGLAPWADFTRDLTEVSSFSSAATPKSVTAMLITEWAIMVAQSFFFIGLFVLGGEGRSRLREAVQVMRRALSFFERRSTCIAELKGTPMTECDLTPVPSLTVLEFKNTTSQSITACTYHGYPCDKPLPPSPAPSRPPSLDLTDAKRLEEDPEFLDSALLPLDSPSNYSVISSSHNSLQSNFDPQQLFLPSTQWPEPPSTVIVRPRPARPHSMNFIHVEGLPFYGSAVPHGNYSRNPKNRNAVYMTVVREVQGAY</sequence>
<dbReference type="PRINTS" id="PR00899">
    <property type="entry name" value="GPCRSTE3"/>
</dbReference>
<keyword evidence="3" id="KW-0589">Pheromone response</keyword>
<feature type="transmembrane region" description="Helical" evidence="10">
    <location>
        <begin position="51"/>
        <end position="69"/>
    </location>
</feature>
<evidence type="ECO:0000313" key="11">
    <source>
        <dbReference type="EMBL" id="KAG1796942.1"/>
    </source>
</evidence>
<dbReference type="RefSeq" id="XP_041162213.1">
    <property type="nucleotide sequence ID" value="XM_041310056.1"/>
</dbReference>
<gene>
    <name evidence="11" type="ORF">HD556DRAFT_260384</name>
</gene>
<dbReference type="GO" id="GO:0004932">
    <property type="term" value="F:mating-type factor pheromone receptor activity"/>
    <property type="evidence" value="ECO:0007669"/>
    <property type="project" value="InterPro"/>
</dbReference>
<dbReference type="OrthoDB" id="2874149at2759"/>
<evidence type="ECO:0000256" key="7">
    <source>
        <dbReference type="ARBA" id="ARBA00023136"/>
    </source>
</evidence>
<keyword evidence="9" id="KW-0807">Transducer</keyword>
<feature type="transmembrane region" description="Helical" evidence="10">
    <location>
        <begin position="292"/>
        <end position="316"/>
    </location>
</feature>
<dbReference type="PANTHER" id="PTHR28097:SF1">
    <property type="entry name" value="PHEROMONE A FACTOR RECEPTOR"/>
    <property type="match status" value="1"/>
</dbReference>
<comment type="caution">
    <text evidence="11">The sequence shown here is derived from an EMBL/GenBank/DDBJ whole genome shotgun (WGS) entry which is preliminary data.</text>
</comment>
<reference evidence="11" key="1">
    <citation type="journal article" date="2020" name="New Phytol.">
        <title>Comparative genomics reveals dynamic genome evolution in host specialist ectomycorrhizal fungi.</title>
        <authorList>
            <person name="Lofgren L.A."/>
            <person name="Nguyen N.H."/>
            <person name="Vilgalys R."/>
            <person name="Ruytinx J."/>
            <person name="Liao H.L."/>
            <person name="Branco S."/>
            <person name="Kuo A."/>
            <person name="LaButti K."/>
            <person name="Lipzen A."/>
            <person name="Andreopoulos W."/>
            <person name="Pangilinan J."/>
            <person name="Riley R."/>
            <person name="Hundley H."/>
            <person name="Na H."/>
            <person name="Barry K."/>
            <person name="Grigoriev I.V."/>
            <person name="Stajich J.E."/>
            <person name="Kennedy P.G."/>
        </authorList>
    </citation>
    <scope>NUCLEOTIDE SEQUENCE</scope>
    <source>
        <strain evidence="11">S12</strain>
    </source>
</reference>
<dbReference type="GO" id="GO:0005886">
    <property type="term" value="C:plasma membrane"/>
    <property type="evidence" value="ECO:0007669"/>
    <property type="project" value="TreeGrafter"/>
</dbReference>
<accession>A0A9P7DKA7</accession>
<evidence type="ECO:0000256" key="4">
    <source>
        <dbReference type="ARBA" id="ARBA00022692"/>
    </source>
</evidence>
<keyword evidence="4 10" id="KW-0812">Transmembrane</keyword>
<keyword evidence="8 11" id="KW-0675">Receptor</keyword>
<evidence type="ECO:0000256" key="6">
    <source>
        <dbReference type="ARBA" id="ARBA00023040"/>
    </source>
</evidence>
<proteinExistence type="inferred from homology"/>
<feature type="transmembrane region" description="Helical" evidence="10">
    <location>
        <begin position="237"/>
        <end position="261"/>
    </location>
</feature>
<evidence type="ECO:0000256" key="5">
    <source>
        <dbReference type="ARBA" id="ARBA00022989"/>
    </source>
</evidence>
<evidence type="ECO:0000256" key="10">
    <source>
        <dbReference type="SAM" id="Phobius"/>
    </source>
</evidence>
<dbReference type="Pfam" id="PF02076">
    <property type="entry name" value="STE3"/>
    <property type="match status" value="1"/>
</dbReference>
<dbReference type="InterPro" id="IPR001499">
    <property type="entry name" value="GPCR_STE3"/>
</dbReference>
<comment type="similarity">
    <text evidence="2">Belongs to the G-protein coupled receptor 4 family.</text>
</comment>
<feature type="transmembrane region" description="Helical" evidence="10">
    <location>
        <begin position="102"/>
        <end position="125"/>
    </location>
</feature>
<name>A0A9P7DKA7_9AGAM</name>
<feature type="transmembrane region" description="Helical" evidence="10">
    <location>
        <begin position="146"/>
        <end position="167"/>
    </location>
</feature>
<keyword evidence="5 10" id="KW-1133">Transmembrane helix</keyword>
<evidence type="ECO:0000256" key="8">
    <source>
        <dbReference type="ARBA" id="ARBA00023170"/>
    </source>
</evidence>
<feature type="transmembrane region" description="Helical" evidence="10">
    <location>
        <begin position="27"/>
        <end position="44"/>
    </location>
</feature>